<accession>A0ABY4QWR0</accession>
<sequence>MSNASARQFSHASGREPETAPPVGVSDPPELVPPVSQDSVSAPFGPRARSSTGQRAVLVGLTVVIAVVLGFVAAVLLRNRTSTADGSLASRSAPPTTEETSAVMSVLAAQATALTTRDSAGWDAALDPTPAATGYRSHERAVYADLAGVPLTTWRYVLLAPVTSTDVLGPAASRLGGRVVVVHVQLQYAFSGVDPAPTSKDLWLTAVLRGRSWKLAADDDAAVAGGKSWSGPWDFGPLVVRRGPHTLVLAHPDHRDQMATFAALVEAAVPVVKSVWGGPWHEDVAVLLPSSQQEFAAVTADTSNTADLAAVSIADSVEPDGTVLGARIVLNPANLAKLDDHGRRLVIQHELTHIAARAVTNDRMPTWVIEGFADYVGNLGSTMSPAATARELADELAQGRMPSSLPSNADFAGTDGRLAQQYEESWLACVLIAHRVGQAGLVRFYKAVSAAAAADPATAADRGLRSVLGLSTARFTEAWRSELKTVLRE</sequence>
<keyword evidence="2" id="KW-0472">Membrane</keyword>
<evidence type="ECO:0000313" key="4">
    <source>
        <dbReference type="Proteomes" id="UP001056336"/>
    </source>
</evidence>
<feature type="compositionally biased region" description="Polar residues" evidence="1">
    <location>
        <begin position="1"/>
        <end position="11"/>
    </location>
</feature>
<evidence type="ECO:0000256" key="1">
    <source>
        <dbReference type="SAM" id="MobiDB-lite"/>
    </source>
</evidence>
<gene>
    <name evidence="3" type="ORF">M6D93_13130</name>
</gene>
<feature type="transmembrane region" description="Helical" evidence="2">
    <location>
        <begin position="56"/>
        <end position="77"/>
    </location>
</feature>
<evidence type="ECO:0008006" key="5">
    <source>
        <dbReference type="Google" id="ProtNLM"/>
    </source>
</evidence>
<organism evidence="3 4">
    <name type="scientific">Jatrophihabitans telluris</name>
    <dbReference type="NCBI Taxonomy" id="2038343"/>
    <lineage>
        <taxon>Bacteria</taxon>
        <taxon>Bacillati</taxon>
        <taxon>Actinomycetota</taxon>
        <taxon>Actinomycetes</taxon>
        <taxon>Jatrophihabitantales</taxon>
        <taxon>Jatrophihabitantaceae</taxon>
        <taxon>Jatrophihabitans</taxon>
    </lineage>
</organism>
<keyword evidence="4" id="KW-1185">Reference proteome</keyword>
<keyword evidence="2" id="KW-0812">Transmembrane</keyword>
<dbReference type="Proteomes" id="UP001056336">
    <property type="component" value="Chromosome"/>
</dbReference>
<dbReference type="RefSeq" id="WP_249769729.1">
    <property type="nucleotide sequence ID" value="NZ_CP097332.1"/>
</dbReference>
<evidence type="ECO:0000256" key="2">
    <source>
        <dbReference type="SAM" id="Phobius"/>
    </source>
</evidence>
<reference evidence="3" key="2">
    <citation type="submission" date="2022-05" db="EMBL/GenBank/DDBJ databases">
        <authorList>
            <person name="Kim J.-S."/>
            <person name="Lee K."/>
            <person name="Suh M."/>
            <person name="Eom M."/>
            <person name="Kim J.-S."/>
            <person name="Kim D.-S."/>
            <person name="Ko S.-H."/>
            <person name="Shin Y."/>
            <person name="Lee J.-S."/>
        </authorList>
    </citation>
    <scope>NUCLEOTIDE SEQUENCE</scope>
    <source>
        <strain evidence="3">N237</strain>
    </source>
</reference>
<name>A0ABY4QWR0_9ACTN</name>
<proteinExistence type="predicted"/>
<feature type="region of interest" description="Disordered" evidence="1">
    <location>
        <begin position="1"/>
        <end position="49"/>
    </location>
</feature>
<keyword evidence="2" id="KW-1133">Transmembrane helix</keyword>
<protein>
    <recommendedName>
        <fullName evidence="5">Peptidase MA-like domain-containing protein</fullName>
    </recommendedName>
</protein>
<reference evidence="3" key="1">
    <citation type="journal article" date="2018" name="Int. J. Syst. Evol. Microbiol.">
        <title>Jatrophihabitans telluris sp. nov., isolated from sediment soil of lava forest wetlands and the emended description of the genus Jatrophihabitans.</title>
        <authorList>
            <person name="Lee K.C."/>
            <person name="Suh M.K."/>
            <person name="Eom M.K."/>
            <person name="Kim K.K."/>
            <person name="Kim J.S."/>
            <person name="Kim D.S."/>
            <person name="Ko S.H."/>
            <person name="Shin Y.K."/>
            <person name="Lee J.S."/>
        </authorList>
    </citation>
    <scope>NUCLEOTIDE SEQUENCE</scope>
    <source>
        <strain evidence="3">N237</strain>
    </source>
</reference>
<evidence type="ECO:0000313" key="3">
    <source>
        <dbReference type="EMBL" id="UQX87241.1"/>
    </source>
</evidence>
<dbReference type="EMBL" id="CP097332">
    <property type="protein sequence ID" value="UQX87241.1"/>
    <property type="molecule type" value="Genomic_DNA"/>
</dbReference>